<organism evidence="1 2">
    <name type="scientific">Agromyces protaetiae</name>
    <dbReference type="NCBI Taxonomy" id="2509455"/>
    <lineage>
        <taxon>Bacteria</taxon>
        <taxon>Bacillati</taxon>
        <taxon>Actinomycetota</taxon>
        <taxon>Actinomycetes</taxon>
        <taxon>Micrococcales</taxon>
        <taxon>Microbacteriaceae</taxon>
        <taxon>Agromyces</taxon>
    </lineage>
</organism>
<sequence>MSLIWATRGRTWGFRFLRTGGLGDPLPTYETAFADLQGRRQGVARVGERVALRFVDPEGRTDRAGRIIPHDFVLSGELAERVGSVEDGLAEVWPLVADEYARVWDLASPPSAE</sequence>
<dbReference type="Proteomes" id="UP000291259">
    <property type="component" value="Chromosome"/>
</dbReference>
<dbReference type="EMBL" id="CP035491">
    <property type="protein sequence ID" value="QAY73522.1"/>
    <property type="molecule type" value="Genomic_DNA"/>
</dbReference>
<protein>
    <submittedName>
        <fullName evidence="1">Uncharacterized protein</fullName>
    </submittedName>
</protein>
<dbReference type="OrthoDB" id="3829418at2"/>
<keyword evidence="2" id="KW-1185">Reference proteome</keyword>
<proteinExistence type="predicted"/>
<dbReference type="KEGG" id="agf:ET445_09410"/>
<dbReference type="AlphaFoldDB" id="A0A4P6FBY4"/>
<name>A0A4P6FBY4_9MICO</name>
<reference evidence="1 2" key="1">
    <citation type="submission" date="2019-01" db="EMBL/GenBank/DDBJ databases">
        <title>Genome sequencing of strain FW100M-8.</title>
        <authorList>
            <person name="Heo J."/>
            <person name="Kim S.-J."/>
            <person name="Kim J.-S."/>
            <person name="Hong S.-B."/>
            <person name="Kwon S.-W."/>
        </authorList>
    </citation>
    <scope>NUCLEOTIDE SEQUENCE [LARGE SCALE GENOMIC DNA]</scope>
    <source>
        <strain evidence="1 2">FW100M-8</strain>
    </source>
</reference>
<evidence type="ECO:0000313" key="1">
    <source>
        <dbReference type="EMBL" id="QAY73522.1"/>
    </source>
</evidence>
<accession>A0A4P6FBY4</accession>
<gene>
    <name evidence="1" type="ORF">ET445_09410</name>
</gene>
<evidence type="ECO:0000313" key="2">
    <source>
        <dbReference type="Proteomes" id="UP000291259"/>
    </source>
</evidence>